<reference evidence="1 2" key="1">
    <citation type="submission" date="2005-09" db="EMBL/GenBank/DDBJ databases">
        <authorList>
            <person name="Mural R.J."/>
            <person name="Li P.W."/>
            <person name="Adams M.D."/>
            <person name="Amanatides P.G."/>
            <person name="Baden-Tillson H."/>
            <person name="Barnstead M."/>
            <person name="Chin S.H."/>
            <person name="Dew I."/>
            <person name="Evans C.A."/>
            <person name="Ferriera S."/>
            <person name="Flanigan M."/>
            <person name="Fosler C."/>
            <person name="Glodek A."/>
            <person name="Gu Z."/>
            <person name="Holt R.A."/>
            <person name="Jennings D."/>
            <person name="Kraft C.L."/>
            <person name="Lu F."/>
            <person name="Nguyen T."/>
            <person name="Nusskern D.R."/>
            <person name="Pfannkoch C.M."/>
            <person name="Sitter C."/>
            <person name="Sutton G.G."/>
            <person name="Venter J.C."/>
            <person name="Wang Z."/>
            <person name="Woodage T."/>
            <person name="Zheng X.H."/>
            <person name="Zhong F."/>
        </authorList>
    </citation>
    <scope>NUCLEOTIDE SEQUENCE [LARGE SCALE GENOMIC DNA]</scope>
    <source>
        <strain>BN</strain>
        <strain evidence="2">Sprague-Dawley</strain>
    </source>
</reference>
<name>A6KSD4_RAT</name>
<protein>
    <submittedName>
        <fullName evidence="1">RCG42404, isoform CRA_a</fullName>
    </submittedName>
</protein>
<evidence type="ECO:0000313" key="1">
    <source>
        <dbReference type="EMBL" id="EDL84858.1"/>
    </source>
</evidence>
<dbReference type="AlphaFoldDB" id="A6KSD4"/>
<organism evidence="1 2">
    <name type="scientific">Rattus norvegicus</name>
    <name type="common">Rat</name>
    <dbReference type="NCBI Taxonomy" id="10116"/>
    <lineage>
        <taxon>Eukaryota</taxon>
        <taxon>Metazoa</taxon>
        <taxon>Chordata</taxon>
        <taxon>Craniata</taxon>
        <taxon>Vertebrata</taxon>
        <taxon>Euteleostomi</taxon>
        <taxon>Mammalia</taxon>
        <taxon>Eutheria</taxon>
        <taxon>Euarchontoglires</taxon>
        <taxon>Glires</taxon>
        <taxon>Rodentia</taxon>
        <taxon>Myomorpha</taxon>
        <taxon>Muroidea</taxon>
        <taxon>Muridae</taxon>
        <taxon>Murinae</taxon>
        <taxon>Rattus</taxon>
    </lineage>
</organism>
<proteinExistence type="predicted"/>
<dbReference type="Proteomes" id="UP000234681">
    <property type="component" value="Chromosome 7"/>
</dbReference>
<accession>A6KSD4</accession>
<sequence>MRTKIWEQRSMALPPGLSAWLHPPGALLLLCPSVSFLRISAPFFCSVFCKISFSSLFFSFSFFFFYKLICFQFRLVAASVFSYLWLRGREQTGLGAVFLAFLSGHLQGLKRHFERYRPTTDISLLQQEARGHTAIRNGRHSSPLLQVSSWKYIPTARI</sequence>
<dbReference type="EMBL" id="CH474104">
    <property type="protein sequence ID" value="EDL84858.1"/>
    <property type="molecule type" value="Genomic_DNA"/>
</dbReference>
<gene>
    <name evidence="1" type="ORF">rCG_42404</name>
</gene>
<evidence type="ECO:0000313" key="2">
    <source>
        <dbReference type="Proteomes" id="UP000234681"/>
    </source>
</evidence>